<accession>L8WSM6</accession>
<proteinExistence type="predicted"/>
<keyword evidence="2" id="KW-1185">Reference proteome</keyword>
<protein>
    <submittedName>
        <fullName evidence="1">Uncharacterized protein</fullName>
    </submittedName>
</protein>
<name>L8WSM6_THACA</name>
<comment type="caution">
    <text evidence="1">The sequence shown here is derived from an EMBL/GenBank/DDBJ whole genome shotgun (WGS) entry which is preliminary data.</text>
</comment>
<evidence type="ECO:0000313" key="2">
    <source>
        <dbReference type="Proteomes" id="UP000011668"/>
    </source>
</evidence>
<reference evidence="1 2" key="1">
    <citation type="journal article" date="2013" name="Nat. Commun.">
        <title>The evolution and pathogenic mechanisms of the rice sheath blight pathogen.</title>
        <authorList>
            <person name="Zheng A."/>
            <person name="Lin R."/>
            <person name="Xu L."/>
            <person name="Qin P."/>
            <person name="Tang C."/>
            <person name="Ai P."/>
            <person name="Zhang D."/>
            <person name="Liu Y."/>
            <person name="Sun Z."/>
            <person name="Feng H."/>
            <person name="Wang Y."/>
            <person name="Chen Y."/>
            <person name="Liang X."/>
            <person name="Fu R."/>
            <person name="Li Q."/>
            <person name="Zhang J."/>
            <person name="Yu X."/>
            <person name="Xie Z."/>
            <person name="Ding L."/>
            <person name="Guan P."/>
            <person name="Tang J."/>
            <person name="Liang Y."/>
            <person name="Wang S."/>
            <person name="Deng Q."/>
            <person name="Li S."/>
            <person name="Zhu J."/>
            <person name="Wang L."/>
            <person name="Liu H."/>
            <person name="Li P."/>
        </authorList>
    </citation>
    <scope>NUCLEOTIDE SEQUENCE [LARGE SCALE GENOMIC DNA]</scope>
    <source>
        <strain evidence="2">AG-1 IA</strain>
    </source>
</reference>
<sequence length="64" mass="6930">MGYSGLSCFGLIGWRCQLRGACWQEPSPLGTGFTYVQFQALFLSVSPDTRHPSGTFNLAALSLS</sequence>
<dbReference type="AlphaFoldDB" id="L8WSM6"/>
<dbReference type="Proteomes" id="UP000011668">
    <property type="component" value="Unassembled WGS sequence"/>
</dbReference>
<gene>
    <name evidence="1" type="ORF">AG1IA_06572</name>
</gene>
<dbReference type="EMBL" id="AFRT01001784">
    <property type="protein sequence ID" value="ELU39389.1"/>
    <property type="molecule type" value="Genomic_DNA"/>
</dbReference>
<dbReference type="HOGENOM" id="CLU_2869208_0_0_1"/>
<evidence type="ECO:0000313" key="1">
    <source>
        <dbReference type="EMBL" id="ELU39389.1"/>
    </source>
</evidence>
<organism evidence="1 2">
    <name type="scientific">Thanatephorus cucumeris (strain AG1-IA)</name>
    <name type="common">Rice sheath blight fungus</name>
    <name type="synonym">Rhizoctonia solani</name>
    <dbReference type="NCBI Taxonomy" id="983506"/>
    <lineage>
        <taxon>Eukaryota</taxon>
        <taxon>Fungi</taxon>
        <taxon>Dikarya</taxon>
        <taxon>Basidiomycota</taxon>
        <taxon>Agaricomycotina</taxon>
        <taxon>Agaricomycetes</taxon>
        <taxon>Cantharellales</taxon>
        <taxon>Ceratobasidiaceae</taxon>
        <taxon>Rhizoctonia</taxon>
        <taxon>Rhizoctonia solani AG-1</taxon>
    </lineage>
</organism>